<reference evidence="2" key="1">
    <citation type="journal article" date="2019" name="Int. J. Syst. Evol. Microbiol.">
        <title>The Global Catalogue of Microorganisms (GCM) 10K type strain sequencing project: providing services to taxonomists for standard genome sequencing and annotation.</title>
        <authorList>
            <consortium name="The Broad Institute Genomics Platform"/>
            <consortium name="The Broad Institute Genome Sequencing Center for Infectious Disease"/>
            <person name="Wu L."/>
            <person name="Ma J."/>
        </authorList>
    </citation>
    <scope>NUCLEOTIDE SEQUENCE [LARGE SCALE GENOMIC DNA]</scope>
    <source>
        <strain evidence="2">JCM 19173</strain>
    </source>
</reference>
<organism evidence="1 2">
    <name type="scientific">Deinococcus radiotolerans</name>
    <dbReference type="NCBI Taxonomy" id="1309407"/>
    <lineage>
        <taxon>Bacteria</taxon>
        <taxon>Thermotogati</taxon>
        <taxon>Deinococcota</taxon>
        <taxon>Deinococci</taxon>
        <taxon>Deinococcales</taxon>
        <taxon>Deinococcaceae</taxon>
        <taxon>Deinococcus</taxon>
    </lineage>
</organism>
<accession>A0ABQ2FFB7</accession>
<keyword evidence="2" id="KW-1185">Reference proteome</keyword>
<sequence>MVLRRELLGQEVVPLIIRPVGHKREFIRPGARVQLEQKITVGWRDWTQGHTHDSGPGWEDALQGNAEVRGQVRLHVVVRLAPACRREG</sequence>
<proteinExistence type="predicted"/>
<evidence type="ECO:0000313" key="2">
    <source>
        <dbReference type="Proteomes" id="UP000604341"/>
    </source>
</evidence>
<dbReference type="EMBL" id="BMPE01000001">
    <property type="protein sequence ID" value="GGK85739.1"/>
    <property type="molecule type" value="Genomic_DNA"/>
</dbReference>
<comment type="caution">
    <text evidence="1">The sequence shown here is derived from an EMBL/GenBank/DDBJ whole genome shotgun (WGS) entry which is preliminary data.</text>
</comment>
<evidence type="ECO:0000313" key="1">
    <source>
        <dbReference type="EMBL" id="GGK85739.1"/>
    </source>
</evidence>
<protein>
    <submittedName>
        <fullName evidence="1">Uncharacterized protein</fullName>
    </submittedName>
</protein>
<gene>
    <name evidence="1" type="ORF">GCM10010844_00310</name>
</gene>
<dbReference type="Proteomes" id="UP000604341">
    <property type="component" value="Unassembled WGS sequence"/>
</dbReference>
<name>A0ABQ2FFB7_9DEIO</name>